<dbReference type="AlphaFoldDB" id="B8FNQ1"/>
<accession>B8FNQ1</accession>
<dbReference type="InterPro" id="IPR023614">
    <property type="entry name" value="Porin_dom_sf"/>
</dbReference>
<feature type="signal peptide" evidence="1">
    <location>
        <begin position="1"/>
        <end position="23"/>
    </location>
</feature>
<dbReference type="Proteomes" id="UP000000739">
    <property type="component" value="Chromosome"/>
</dbReference>
<name>B8FNQ1_DESAL</name>
<dbReference type="HOGENOM" id="CLU_629668_0_0_7"/>
<dbReference type="RefSeq" id="WP_015949371.1">
    <property type="nucleotide sequence ID" value="NC_011768.1"/>
</dbReference>
<feature type="chain" id="PRO_5002871941" description="Alginate export domain-containing protein" evidence="1">
    <location>
        <begin position="24"/>
        <end position="490"/>
    </location>
</feature>
<organism evidence="2 3">
    <name type="scientific">Desulfatibacillum aliphaticivorans</name>
    <dbReference type="NCBI Taxonomy" id="218208"/>
    <lineage>
        <taxon>Bacteria</taxon>
        <taxon>Pseudomonadati</taxon>
        <taxon>Thermodesulfobacteriota</taxon>
        <taxon>Desulfobacteria</taxon>
        <taxon>Desulfobacterales</taxon>
        <taxon>Desulfatibacillaceae</taxon>
        <taxon>Desulfatibacillum</taxon>
    </lineage>
</organism>
<proteinExistence type="predicted"/>
<evidence type="ECO:0000256" key="1">
    <source>
        <dbReference type="SAM" id="SignalP"/>
    </source>
</evidence>
<sequence length="490" mass="53052">MRKIFTIAVVIALVAAFTAPAMAETKFSFNGAYRVRGFMLSNPSLQGDQAAAKATSSTPAIPVTGEGASQSWMDMRFRMESTFTVSDRLSVVTRFDALDNKRYGDPDTVGTKDNIDFDRAYMVINSDFGVFTLGRQSAGAYGTLFVDSETEGDRVRFDTTMDKWMFSVIYEKLSEGDASAPTDVMTDSDFDYYYAAATYTAEDLSAGLLAGYGADKSGSDILAYVPAAGNLAWDSTEIMFNPFVTAAFGDFGVSAEAELLFGKYREYDRDVYNASVKLADAARKAAGLGPLPDVDYDAYAWNVEGTWASGPFGAEIGYAWVKGEDNYFDDKYESVGGVGDDWGKAFILTNTDSGFEGSLGGHGGAAAAGAVAGNLASGSTAAENGMKMFYLGGSYSPLANLKVSALFANSKAESPGYIGYRTGTVPGKTRSFASDHGSEYDLTINWDIYDNLNYTFIAAFLDAGDYWQFGNPYRELENTWAFWQQIQLSF</sequence>
<reference evidence="2 3" key="1">
    <citation type="journal article" date="2012" name="Environ. Microbiol.">
        <title>The genome sequence of Desulfatibacillum alkenivorans AK-01: a blueprint for anaerobic alkane oxidation.</title>
        <authorList>
            <person name="Callaghan A.V."/>
            <person name="Morris B.E."/>
            <person name="Pereira I.A."/>
            <person name="McInerney M.J."/>
            <person name="Austin R.N."/>
            <person name="Groves J.T."/>
            <person name="Kukor J.J."/>
            <person name="Suflita J.M."/>
            <person name="Young L.Y."/>
            <person name="Zylstra G.J."/>
            <person name="Wawrik B."/>
        </authorList>
    </citation>
    <scope>NUCLEOTIDE SEQUENCE [LARGE SCALE GENOMIC DNA]</scope>
    <source>
        <strain evidence="2 3">AK-01</strain>
    </source>
</reference>
<evidence type="ECO:0008006" key="4">
    <source>
        <dbReference type="Google" id="ProtNLM"/>
    </source>
</evidence>
<dbReference type="SUPFAM" id="SSF56935">
    <property type="entry name" value="Porins"/>
    <property type="match status" value="1"/>
</dbReference>
<protein>
    <recommendedName>
        <fullName evidence="4">Alginate export domain-containing protein</fullName>
    </recommendedName>
</protein>
<keyword evidence="1" id="KW-0732">Signal</keyword>
<evidence type="ECO:0000313" key="3">
    <source>
        <dbReference type="Proteomes" id="UP000000739"/>
    </source>
</evidence>
<dbReference type="eggNOG" id="ENOG5032R8K">
    <property type="taxonomic scope" value="Bacteria"/>
</dbReference>
<gene>
    <name evidence="2" type="ordered locus">Dalk_4654</name>
</gene>
<evidence type="ECO:0000313" key="2">
    <source>
        <dbReference type="EMBL" id="ACL06332.1"/>
    </source>
</evidence>
<keyword evidence="3" id="KW-1185">Reference proteome</keyword>
<dbReference type="KEGG" id="dal:Dalk_4654"/>
<dbReference type="Gene3D" id="2.40.160.10">
    <property type="entry name" value="Porin"/>
    <property type="match status" value="1"/>
</dbReference>
<dbReference type="EMBL" id="CP001322">
    <property type="protein sequence ID" value="ACL06332.1"/>
    <property type="molecule type" value="Genomic_DNA"/>
</dbReference>